<dbReference type="RefSeq" id="WP_034650606.1">
    <property type="nucleotide sequence ID" value="NZ_BCVB01000006.1"/>
</dbReference>
<reference evidence="2 3" key="1">
    <citation type="journal article" date="2015" name="Genome Announc.">
        <title>Complete genome sequences for 35 biothreat assay-relevant bacillus species.</title>
        <authorList>
            <person name="Johnson S.L."/>
            <person name="Daligault H.E."/>
            <person name="Davenport K.W."/>
            <person name="Jaissle J."/>
            <person name="Frey K.G."/>
            <person name="Ladner J.T."/>
            <person name="Broomall S.M."/>
            <person name="Bishop-Lilly K.A."/>
            <person name="Bruce D.C."/>
            <person name="Gibbons H.S."/>
            <person name="Coyne S.R."/>
            <person name="Lo C.C."/>
            <person name="Meincke L."/>
            <person name="Munk A.C."/>
            <person name="Koroleva G.I."/>
            <person name="Rosenzweig C.N."/>
            <person name="Palacios G.F."/>
            <person name="Redden C.L."/>
            <person name="Minogue T.D."/>
            <person name="Chain P.S."/>
        </authorList>
    </citation>
    <scope>NUCLEOTIDE SEQUENCE [LARGE SCALE GENOMIC DNA]</scope>
    <source>
        <strain evidence="3">ATCC 14581 / DSM 32 / JCM 2506 / NBRC 15308 / NCIMB 9376 / NCTC 10342 / NRRL B-14308 / VKM B-512</strain>
    </source>
</reference>
<organism evidence="2 3">
    <name type="scientific">Priestia megaterium (strain ATCC 14581 / DSM 32 / CCUG 1817 / JCM 2506 / NBRC 15308 / NCIMB 9376 / NCTC 10342 / NRRL B-14308 / VKM B-512 / Ford 19)</name>
    <name type="common">Bacillus megaterium</name>
    <dbReference type="NCBI Taxonomy" id="1348623"/>
    <lineage>
        <taxon>Bacteria</taxon>
        <taxon>Bacillati</taxon>
        <taxon>Bacillota</taxon>
        <taxon>Bacilli</taxon>
        <taxon>Bacillales</taxon>
        <taxon>Bacillaceae</taxon>
        <taxon>Priestia</taxon>
    </lineage>
</organism>
<sequence>MNGQQLLYGLLTSKGDILRAAYVLCDHRIYTEMSAQYQQTEHTDFQASLVEEMKLLEKQPEVDMHLHILLEMAKFFELSVSHATTNGELYELSDNIGNLLVSKYNELFSIARCHTLEDIMRHQIRLFFHLIDSQYMIATNRQQAVFQQQLMNWIEQLPPMYQERMIDALGEYQQEALVKLLQKKGTIELYKQLPPHAYPAISGLMATVMSIFIPVNYPPALLFSMNAPLFLMASFESHEIIAKRKEAGTFLPLLLVVVQLMWTYKLEHQDELLNYQSLLIKWSSVHTAYQDYMKKKEQSLFDRERLDSFIYKTEQYVKQLRATEKKTVKQIETLKTAIRHQLDEMELTSLNGGLVLQKMIEEHESLKQDVEELQRKLSIKGDFFSKVRLTFRSAERAVKSKVKEVERKKVLMQMTDFILANRLPVCVDIQNEIYDYQDELATTIFQINQQVELLEETKQSRQLADAKVRRYDQEIKRFERNYYGLKEGTVEEMAQ</sequence>
<dbReference type="GeneID" id="93643633"/>
<evidence type="ECO:0000256" key="1">
    <source>
        <dbReference type="SAM" id="Coils"/>
    </source>
</evidence>
<feature type="coiled-coil region" evidence="1">
    <location>
        <begin position="454"/>
        <end position="481"/>
    </location>
</feature>
<dbReference type="KEGG" id="bmeg:BG04_111"/>
<dbReference type="Proteomes" id="UP000031829">
    <property type="component" value="Chromosome"/>
</dbReference>
<dbReference type="EMBL" id="CP009920">
    <property type="protein sequence ID" value="AJI20600.1"/>
    <property type="molecule type" value="Genomic_DNA"/>
</dbReference>
<dbReference type="AlphaFoldDB" id="A0A0B6A6P0"/>
<dbReference type="HOGENOM" id="CLU_550594_0_0_9"/>
<protein>
    <submittedName>
        <fullName evidence="2">Uncharacterized protein</fullName>
    </submittedName>
</protein>
<evidence type="ECO:0000313" key="3">
    <source>
        <dbReference type="Proteomes" id="UP000031829"/>
    </source>
</evidence>
<evidence type="ECO:0000313" key="2">
    <source>
        <dbReference type="EMBL" id="AJI20600.1"/>
    </source>
</evidence>
<accession>A0A0B6A6P0</accession>
<proteinExistence type="predicted"/>
<keyword evidence="1" id="KW-0175">Coiled coil</keyword>
<gene>
    <name evidence="2" type="ORF">BG04_111</name>
</gene>
<name>A0A0B6A6P0_PRIM2</name>